<evidence type="ECO:0008006" key="2">
    <source>
        <dbReference type="Google" id="ProtNLM"/>
    </source>
</evidence>
<reference evidence="1" key="1">
    <citation type="journal article" date="2020" name="mSystems">
        <title>Genome- and Community-Level Interaction Insights into Carbon Utilization and Element Cycling Functions of Hydrothermarchaeota in Hydrothermal Sediment.</title>
        <authorList>
            <person name="Zhou Z."/>
            <person name="Liu Y."/>
            <person name="Xu W."/>
            <person name="Pan J."/>
            <person name="Luo Z.H."/>
            <person name="Li M."/>
        </authorList>
    </citation>
    <scope>NUCLEOTIDE SEQUENCE [LARGE SCALE GENOMIC DNA]</scope>
    <source>
        <strain evidence="1">SpSt-1042</strain>
    </source>
</reference>
<dbReference type="Gene3D" id="3.30.420.240">
    <property type="match status" value="1"/>
</dbReference>
<gene>
    <name evidence="1" type="ORF">ENL96_01755</name>
</gene>
<organism evidence="1">
    <name type="scientific">candidate division CPR3 bacterium</name>
    <dbReference type="NCBI Taxonomy" id="2268181"/>
    <lineage>
        <taxon>Bacteria</taxon>
        <taxon>Bacteria division CPR3</taxon>
    </lineage>
</organism>
<accession>A0A7C5YW67</accession>
<dbReference type="AlphaFoldDB" id="A0A7C5YW67"/>
<protein>
    <recommendedName>
        <fullName evidence="2">Terminase large subunit gp17-like C-terminal domain-containing protein</fullName>
    </recommendedName>
</protein>
<proteinExistence type="predicted"/>
<dbReference type="EMBL" id="DRVY01000049">
    <property type="protein sequence ID" value="HHR92216.1"/>
    <property type="molecule type" value="Genomic_DNA"/>
</dbReference>
<sequence length="215" mass="24551">MFRQYRPIERGEFIVIGVDTASGGGDYTAAQFLSKTKLDVPLVYHSPITTTEFTNLLVPVLEKIYDKTMIKPVVAYERNNGGAFEMDRLAAMNRLNKYDLFKMPTFGRENPPEAVQYGWTTSSSTRPKMLQDLKQAIDNKVIRIYDKETINELYSFVVVQTSSSWKAQADKGAKDDLVLSLGISWQLNNNLEERTLQQQYIPQYAGFVKKNWSLA</sequence>
<name>A0A7C5YW67_UNCC3</name>
<evidence type="ECO:0000313" key="1">
    <source>
        <dbReference type="EMBL" id="HHR92216.1"/>
    </source>
</evidence>
<comment type="caution">
    <text evidence="1">The sequence shown here is derived from an EMBL/GenBank/DDBJ whole genome shotgun (WGS) entry which is preliminary data.</text>
</comment>